<evidence type="ECO:0000256" key="1">
    <source>
        <dbReference type="SAM" id="Phobius"/>
    </source>
</evidence>
<dbReference type="Proteomes" id="UP001595818">
    <property type="component" value="Unassembled WGS sequence"/>
</dbReference>
<dbReference type="EMBL" id="JBHSJJ010000015">
    <property type="protein sequence ID" value="MFC4874124.1"/>
    <property type="molecule type" value="Genomic_DNA"/>
</dbReference>
<keyword evidence="1" id="KW-1133">Transmembrane helix</keyword>
<keyword evidence="3" id="KW-1185">Reference proteome</keyword>
<comment type="caution">
    <text evidence="2">The sequence shown here is derived from an EMBL/GenBank/DDBJ whole genome shotgun (WGS) entry which is preliminary data.</text>
</comment>
<protein>
    <submittedName>
        <fullName evidence="2">Transmembrane 220 family protein</fullName>
    </submittedName>
</protein>
<organism evidence="2 3">
    <name type="scientific">Negadavirga shengliensis</name>
    <dbReference type="NCBI Taxonomy" id="1389218"/>
    <lineage>
        <taxon>Bacteria</taxon>
        <taxon>Pseudomonadati</taxon>
        <taxon>Bacteroidota</taxon>
        <taxon>Cytophagia</taxon>
        <taxon>Cytophagales</taxon>
        <taxon>Cyclobacteriaceae</taxon>
        <taxon>Negadavirga</taxon>
    </lineage>
</organism>
<dbReference type="InterPro" id="IPR029377">
    <property type="entry name" value="TMEM220"/>
</dbReference>
<dbReference type="Pfam" id="PF15071">
    <property type="entry name" value="TMEM220"/>
    <property type="match status" value="1"/>
</dbReference>
<feature type="transmembrane region" description="Helical" evidence="1">
    <location>
        <begin position="101"/>
        <end position="118"/>
    </location>
</feature>
<accession>A0ABV9T5T8</accession>
<dbReference type="RefSeq" id="WP_377067667.1">
    <property type="nucleotide sequence ID" value="NZ_JBHSJJ010000015.1"/>
</dbReference>
<evidence type="ECO:0000313" key="3">
    <source>
        <dbReference type="Proteomes" id="UP001595818"/>
    </source>
</evidence>
<evidence type="ECO:0000313" key="2">
    <source>
        <dbReference type="EMBL" id="MFC4874124.1"/>
    </source>
</evidence>
<name>A0ABV9T5T8_9BACT</name>
<sequence length="130" mass="14893">MNKSWKVFFGVWALLFLLFAYLQLNDPDPEWWVPAYLLAATMSGLGAFGFFPIRILVVLTFGYLIVAMFFWPENIGGWISQEWAQKDLTMKTEQMEINREFFGLVIMAVVSALAAIVGRQQYLAGKKDLN</sequence>
<keyword evidence="1" id="KW-0472">Membrane</keyword>
<keyword evidence="1 2" id="KW-0812">Transmembrane</keyword>
<gene>
    <name evidence="2" type="ORF">ACFPFU_20635</name>
</gene>
<reference evidence="3" key="1">
    <citation type="journal article" date="2019" name="Int. J. Syst. Evol. Microbiol.">
        <title>The Global Catalogue of Microorganisms (GCM) 10K type strain sequencing project: providing services to taxonomists for standard genome sequencing and annotation.</title>
        <authorList>
            <consortium name="The Broad Institute Genomics Platform"/>
            <consortium name="The Broad Institute Genome Sequencing Center for Infectious Disease"/>
            <person name="Wu L."/>
            <person name="Ma J."/>
        </authorList>
    </citation>
    <scope>NUCLEOTIDE SEQUENCE [LARGE SCALE GENOMIC DNA]</scope>
    <source>
        <strain evidence="3">CGMCC 4.7466</strain>
    </source>
</reference>
<proteinExistence type="predicted"/>